<feature type="compositionally biased region" description="Acidic residues" evidence="1">
    <location>
        <begin position="497"/>
        <end position="506"/>
    </location>
</feature>
<evidence type="ECO:0000256" key="2">
    <source>
        <dbReference type="SAM" id="Phobius"/>
    </source>
</evidence>
<reference evidence="3 4" key="1">
    <citation type="submission" date="2020-02" db="EMBL/GenBank/DDBJ databases">
        <authorList>
            <person name="Ferguson B K."/>
        </authorList>
    </citation>
    <scope>NUCLEOTIDE SEQUENCE [LARGE SCALE GENOMIC DNA]</scope>
</reference>
<feature type="compositionally biased region" description="Low complexity" evidence="1">
    <location>
        <begin position="463"/>
        <end position="472"/>
    </location>
</feature>
<feature type="compositionally biased region" description="Basic residues" evidence="1">
    <location>
        <begin position="380"/>
        <end position="408"/>
    </location>
</feature>
<feature type="transmembrane region" description="Helical" evidence="2">
    <location>
        <begin position="251"/>
        <end position="270"/>
    </location>
</feature>
<feature type="compositionally biased region" description="Basic and acidic residues" evidence="1">
    <location>
        <begin position="354"/>
        <end position="370"/>
    </location>
</feature>
<feature type="region of interest" description="Disordered" evidence="1">
    <location>
        <begin position="207"/>
        <end position="230"/>
    </location>
</feature>
<dbReference type="AlphaFoldDB" id="A0A6H5ICW2"/>
<dbReference type="Proteomes" id="UP000479190">
    <property type="component" value="Unassembled WGS sequence"/>
</dbReference>
<gene>
    <name evidence="3" type="ORF">TBRA_LOCUS7123</name>
</gene>
<feature type="region of interest" description="Disordered" evidence="1">
    <location>
        <begin position="122"/>
        <end position="144"/>
    </location>
</feature>
<evidence type="ECO:0000313" key="4">
    <source>
        <dbReference type="Proteomes" id="UP000479190"/>
    </source>
</evidence>
<evidence type="ECO:0000313" key="3">
    <source>
        <dbReference type="EMBL" id="CAB0035225.1"/>
    </source>
</evidence>
<sequence length="506" mass="56476">MLKNKIIHEQAAKPNKNLTMPAAPIKKLLDKLNELLTAVQTDELTTQPAAIFKEIRPILAGRINQVVLNKLEEIVAVIQPDYSTLELKDQYLCDNERMLIKIYKMFIDIMIKNKLVDEHAAKPNDKLEDDPPIEPVTEPATEPATVPAIESAAKPDDTPIYQTQESMKIQVRLVTIMTLCIAWFVMVAIVLVVLGLYLYRTRLSTEPATKPNDKPAGKPEETITKKPSGSASADEIQEIFATTLVITNTTIVIASVVLAAVVFTVLVRIAHQSHTRMKTLYEWHTNICNARNSNVYYVRTGARSKSNDGRRTESTRKKSHGRRQSIQGQERSPQDVRPRGGGSAQSSRRARLHGQGDHEVHHGRVQRLGDDGAATERMSCRPKRRPPCCPKPRRRCPPKCPRRRKKKPCGTCASRGRRGDCSKPVTLVHEGTPTLEEDSSGRQDEQDPEKQSVDGDVERQRQGSRSRSNSKGMKGGSGGNRSRSQSLANSRYSGSETNDEENQDDE</sequence>
<name>A0A6H5ICW2_9HYME</name>
<feature type="compositionally biased region" description="Basic and acidic residues" evidence="1">
    <location>
        <begin position="439"/>
        <end position="461"/>
    </location>
</feature>
<proteinExistence type="predicted"/>
<feature type="transmembrane region" description="Helical" evidence="2">
    <location>
        <begin position="173"/>
        <end position="199"/>
    </location>
</feature>
<accession>A0A6H5ICW2</accession>
<feature type="compositionally biased region" description="Basic and acidic residues" evidence="1">
    <location>
        <begin position="211"/>
        <end position="224"/>
    </location>
</feature>
<organism evidence="3 4">
    <name type="scientific">Trichogramma brassicae</name>
    <dbReference type="NCBI Taxonomy" id="86971"/>
    <lineage>
        <taxon>Eukaryota</taxon>
        <taxon>Metazoa</taxon>
        <taxon>Ecdysozoa</taxon>
        <taxon>Arthropoda</taxon>
        <taxon>Hexapoda</taxon>
        <taxon>Insecta</taxon>
        <taxon>Pterygota</taxon>
        <taxon>Neoptera</taxon>
        <taxon>Endopterygota</taxon>
        <taxon>Hymenoptera</taxon>
        <taxon>Apocrita</taxon>
        <taxon>Proctotrupomorpha</taxon>
        <taxon>Chalcidoidea</taxon>
        <taxon>Trichogrammatidae</taxon>
        <taxon>Trichogramma</taxon>
    </lineage>
</organism>
<keyword evidence="4" id="KW-1185">Reference proteome</keyword>
<protein>
    <submittedName>
        <fullName evidence="3">Uncharacterized protein</fullName>
    </submittedName>
</protein>
<keyword evidence="2" id="KW-0812">Transmembrane</keyword>
<evidence type="ECO:0000256" key="1">
    <source>
        <dbReference type="SAM" id="MobiDB-lite"/>
    </source>
</evidence>
<keyword evidence="2" id="KW-1133">Transmembrane helix</keyword>
<feature type="compositionally biased region" description="Basic and acidic residues" evidence="1">
    <location>
        <begin position="305"/>
        <end position="316"/>
    </location>
</feature>
<feature type="region of interest" description="Disordered" evidence="1">
    <location>
        <begin position="300"/>
        <end position="506"/>
    </location>
</feature>
<keyword evidence="2" id="KW-0472">Membrane</keyword>
<feature type="compositionally biased region" description="Polar residues" evidence="1">
    <location>
        <begin position="485"/>
        <end position="496"/>
    </location>
</feature>
<dbReference type="EMBL" id="CADCXV010000776">
    <property type="protein sequence ID" value="CAB0035225.1"/>
    <property type="molecule type" value="Genomic_DNA"/>
</dbReference>